<dbReference type="AlphaFoldDB" id="L0EUR4"/>
<dbReference type="STRING" id="1215343.B488_13020"/>
<feature type="transmembrane region" description="Helical" evidence="1">
    <location>
        <begin position="12"/>
        <end position="33"/>
    </location>
</feature>
<gene>
    <name evidence="2" type="ordered locus">B488_13020</name>
</gene>
<evidence type="ECO:0000313" key="3">
    <source>
        <dbReference type="Proteomes" id="UP000010799"/>
    </source>
</evidence>
<evidence type="ECO:0000256" key="1">
    <source>
        <dbReference type="SAM" id="Phobius"/>
    </source>
</evidence>
<reference evidence="2 3" key="1">
    <citation type="journal article" date="2012" name="Stand. Genomic Sci.">
        <title>Complete genome sequence of Liberibacter crescens BT-1.</title>
        <authorList>
            <person name="Leonard M.T."/>
            <person name="Fagen J.R."/>
            <person name="Davis-Richardson A.G."/>
            <person name="Davis M.J."/>
            <person name="Triplett E.W."/>
        </authorList>
    </citation>
    <scope>NUCLEOTIDE SEQUENCE [LARGE SCALE GENOMIC DNA]</scope>
    <source>
        <strain evidence="2 3">BT-1</strain>
    </source>
</reference>
<dbReference type="KEGG" id="lcc:B488_13020"/>
<accession>L0EUR4</accession>
<dbReference type="PATRIC" id="fig|1215343.11.peg.1343"/>
<proteinExistence type="predicted"/>
<keyword evidence="1" id="KW-1133">Transmembrane helix</keyword>
<organism evidence="2 3">
    <name type="scientific">Liberibacter crescens (strain BT-1)</name>
    <dbReference type="NCBI Taxonomy" id="1215343"/>
    <lineage>
        <taxon>Bacteria</taxon>
        <taxon>Pseudomonadati</taxon>
        <taxon>Pseudomonadota</taxon>
        <taxon>Alphaproteobacteria</taxon>
        <taxon>Hyphomicrobiales</taxon>
        <taxon>Rhizobiaceae</taxon>
        <taxon>Liberibacter</taxon>
    </lineage>
</organism>
<dbReference type="HOGENOM" id="CLU_093446_1_0_5"/>
<keyword evidence="1" id="KW-0812">Transmembrane</keyword>
<protein>
    <recommendedName>
        <fullName evidence="4">LPS export ABC transporter periplasmic protein LptC</fullName>
    </recommendedName>
</protein>
<evidence type="ECO:0000313" key="2">
    <source>
        <dbReference type="EMBL" id="AGA65294.1"/>
    </source>
</evidence>
<dbReference type="eggNOG" id="COG5375">
    <property type="taxonomic scope" value="Bacteria"/>
</dbReference>
<name>L0EUR4_LIBCB</name>
<keyword evidence="1" id="KW-0472">Membrane</keyword>
<sequence>MQGKNHSKRVKRLRIILPVMSVVFSIGILLLSIENTRFSLSIPLDLTNIDNNKIMMKGPKISGYNNDGSHYTMHAGKAFYDISNPNYVIMKDIEASLPIKNTNRAHLIAASANFDRVQDVLNITVPFTLNLENNIRINFNSATFYIKKTALETKSPLSVFSSYGSIFAQSFNTKDKGHVMIFSGNVKMLIEPRVLQKEKNEKRILK</sequence>
<evidence type="ECO:0008006" key="4">
    <source>
        <dbReference type="Google" id="ProtNLM"/>
    </source>
</evidence>
<dbReference type="Proteomes" id="UP000010799">
    <property type="component" value="Chromosome"/>
</dbReference>
<dbReference type="EMBL" id="CP003789">
    <property type="protein sequence ID" value="AGA65294.1"/>
    <property type="molecule type" value="Genomic_DNA"/>
</dbReference>
<keyword evidence="3" id="KW-1185">Reference proteome</keyword>